<proteinExistence type="predicted"/>
<dbReference type="PANTHER" id="PTHR38479">
    <property type="entry name" value="LMO0824 PROTEIN"/>
    <property type="match status" value="1"/>
</dbReference>
<name>A0ABP8LI76_9MICO</name>
<organism evidence="1 2">
    <name type="scientific">Georgenia halophila</name>
    <dbReference type="NCBI Taxonomy" id="620889"/>
    <lineage>
        <taxon>Bacteria</taxon>
        <taxon>Bacillati</taxon>
        <taxon>Actinomycetota</taxon>
        <taxon>Actinomycetes</taxon>
        <taxon>Micrococcales</taxon>
        <taxon>Bogoriellaceae</taxon>
        <taxon>Georgenia</taxon>
    </lineage>
</organism>
<dbReference type="EMBL" id="BAABGN010000012">
    <property type="protein sequence ID" value="GAA4429323.1"/>
    <property type="molecule type" value="Genomic_DNA"/>
</dbReference>
<dbReference type="PANTHER" id="PTHR38479:SF2">
    <property type="entry name" value="WINGED HELIX DNA-BINDING DOMAIN-CONTAINING PROTEIN"/>
    <property type="match status" value="1"/>
</dbReference>
<dbReference type="Pfam" id="PF06224">
    <property type="entry name" value="AlkZ-like"/>
    <property type="match status" value="1"/>
</dbReference>
<protein>
    <submittedName>
        <fullName evidence="1">Crosslink repair DNA glycosylase YcaQ family protein</fullName>
    </submittedName>
</protein>
<accession>A0ABP8LI76</accession>
<gene>
    <name evidence="1" type="ORF">GCM10023169_31540</name>
</gene>
<dbReference type="InterPro" id="IPR009351">
    <property type="entry name" value="AlkZ-like"/>
</dbReference>
<sequence length="362" mass="39516">MTTKDIGLLRLVAQRVVGPGLPGAVDVVRHMTAMQAQAFAASVEAVAVRSTDRDPHEVVAALNRGEIVRSWPMRGTLHLTPAEDLSWMLTVTADRMLAAAARRRAELGIDDAMIERARALAVDALAGGRSLSRDELMGVWYYAGMLEVKQRGYHLLWHLAQHGHLVLGPVEDRKQRIVLLDEWVPRPRLLDREQALGEWALRYFRSHGPATLKDFAWWTKVTMADARTGLAIARPELATLDVDGAEHLMDPAAPALLGDLGRKARATVLLPAFDEMILGYQDRTATLPAEHAGRVVPGANGVFKPVVVSGGRAVGTWRRVGRGRVGEKGRPVDVEPFTSLTTTTQRTVPRVADSYPVAPVAG</sequence>
<reference evidence="2" key="1">
    <citation type="journal article" date="2019" name="Int. J. Syst. Evol. Microbiol.">
        <title>The Global Catalogue of Microorganisms (GCM) 10K type strain sequencing project: providing services to taxonomists for standard genome sequencing and annotation.</title>
        <authorList>
            <consortium name="The Broad Institute Genomics Platform"/>
            <consortium name="The Broad Institute Genome Sequencing Center for Infectious Disease"/>
            <person name="Wu L."/>
            <person name="Ma J."/>
        </authorList>
    </citation>
    <scope>NUCLEOTIDE SEQUENCE [LARGE SCALE GENOMIC DNA]</scope>
    <source>
        <strain evidence="2">JCM 17810</strain>
    </source>
</reference>
<dbReference type="Proteomes" id="UP001500622">
    <property type="component" value="Unassembled WGS sequence"/>
</dbReference>
<keyword evidence="2" id="KW-1185">Reference proteome</keyword>
<comment type="caution">
    <text evidence="1">The sequence shown here is derived from an EMBL/GenBank/DDBJ whole genome shotgun (WGS) entry which is preliminary data.</text>
</comment>
<evidence type="ECO:0000313" key="1">
    <source>
        <dbReference type="EMBL" id="GAA4429323.1"/>
    </source>
</evidence>
<evidence type="ECO:0000313" key="2">
    <source>
        <dbReference type="Proteomes" id="UP001500622"/>
    </source>
</evidence>